<name>A0A0E3Q060_METMZ</name>
<protein>
    <submittedName>
        <fullName evidence="3">Iron(III) dicitrate-binding protein</fullName>
    </submittedName>
</protein>
<dbReference type="PROSITE" id="PS50983">
    <property type="entry name" value="FE_B12_PBP"/>
    <property type="match status" value="1"/>
</dbReference>
<evidence type="ECO:0000259" key="2">
    <source>
        <dbReference type="PROSITE" id="PS50983"/>
    </source>
</evidence>
<dbReference type="Gene3D" id="3.40.50.1980">
    <property type="entry name" value="Nitrogenase molybdenum iron protein domain"/>
    <property type="match status" value="2"/>
</dbReference>
<evidence type="ECO:0000313" key="4">
    <source>
        <dbReference type="Proteomes" id="UP000033058"/>
    </source>
</evidence>
<proteinExistence type="predicted"/>
<organism evidence="3 4">
    <name type="scientific">Methanosarcina mazei WWM610</name>
    <dbReference type="NCBI Taxonomy" id="1434117"/>
    <lineage>
        <taxon>Archaea</taxon>
        <taxon>Methanobacteriati</taxon>
        <taxon>Methanobacteriota</taxon>
        <taxon>Stenosarchaea group</taxon>
        <taxon>Methanomicrobia</taxon>
        <taxon>Methanosarcinales</taxon>
        <taxon>Methanosarcinaceae</taxon>
        <taxon>Methanosarcina</taxon>
    </lineage>
</organism>
<dbReference type="InterPro" id="IPR050902">
    <property type="entry name" value="ABC_Transporter_SBP"/>
</dbReference>
<evidence type="ECO:0000313" key="3">
    <source>
        <dbReference type="EMBL" id="AKB41562.1"/>
    </source>
</evidence>
<dbReference type="SUPFAM" id="SSF53807">
    <property type="entry name" value="Helical backbone' metal receptor"/>
    <property type="match status" value="1"/>
</dbReference>
<feature type="domain" description="Fe/B12 periplasmic-binding" evidence="2">
    <location>
        <begin position="80"/>
        <end position="364"/>
    </location>
</feature>
<dbReference type="InterPro" id="IPR002491">
    <property type="entry name" value="ABC_transptr_periplasmic_BD"/>
</dbReference>
<accession>A0A0E3Q060</accession>
<dbReference type="Pfam" id="PF01497">
    <property type="entry name" value="Peripla_BP_2"/>
    <property type="match status" value="1"/>
</dbReference>
<dbReference type="GeneID" id="24852333"/>
<gene>
    <name evidence="3" type="ORF">MSMAW_2571</name>
</gene>
<dbReference type="AlphaFoldDB" id="A0A0E3Q060"/>
<dbReference type="PROSITE" id="PS51257">
    <property type="entry name" value="PROKAR_LIPOPROTEIN"/>
    <property type="match status" value="1"/>
</dbReference>
<dbReference type="PANTHER" id="PTHR30535">
    <property type="entry name" value="VITAMIN B12-BINDING PROTEIN"/>
    <property type="match status" value="1"/>
</dbReference>
<dbReference type="HOGENOM" id="CLU_038034_13_1_2"/>
<feature type="region of interest" description="Disordered" evidence="1">
    <location>
        <begin position="30"/>
        <end position="54"/>
    </location>
</feature>
<dbReference type="RefSeq" id="WP_048037223.1">
    <property type="nucleotide sequence ID" value="NZ_CP009509.1"/>
</dbReference>
<reference evidence="3 4" key="1">
    <citation type="submission" date="2014-07" db="EMBL/GenBank/DDBJ databases">
        <title>Methanogenic archaea and the global carbon cycle.</title>
        <authorList>
            <person name="Henriksen J.R."/>
            <person name="Luke J."/>
            <person name="Reinhart S."/>
            <person name="Benedict M.N."/>
            <person name="Youngblut N.D."/>
            <person name="Metcalf M.E."/>
            <person name="Whitaker R.J."/>
            <person name="Metcalf W.W."/>
        </authorList>
    </citation>
    <scope>NUCLEOTIDE SEQUENCE [LARGE SCALE GENOMIC DNA]</scope>
    <source>
        <strain evidence="3 4">WWM610</strain>
    </source>
</reference>
<dbReference type="PATRIC" id="fig|1434117.4.peg.3270"/>
<sequence length="404" mass="43405">MKTISSVKFKKIIFIGMLILTLIASSGCTGESSPAENAEHENPAEDAGTATGTDELTESAEKTVTDGFGRTVTIPGNVESVVCSGAGSLRYLVYLQSQDLVVGVDSLEKQEAEIEGRPYALANPQLKDYPLIGEFRGKDDPEKVIDIGPQLVLKAGTTGQAPAANAAEADSLQEKTGVPVISFPYGSLNNEERKAEMYSSLQIMGEAVGKEERAEEVIAYIDATMEDLKKRTADIPESERKNVYVGGVSSAGAHGIISTEPAYAPFLWVNANNVAAGMGADHADIAKEALVDWDPEYIFIDIGTLQLGNEGAIGELKTDSSLTGLSAVKNGNVYGVIPYNFYSTNYESVLANAYFVGKVLYPDRFEDIDPEAKADEIYTFFVGKPVFSDLNGQYKDTGFKQIPL</sequence>
<dbReference type="PANTHER" id="PTHR30535:SF34">
    <property type="entry name" value="MOLYBDATE-BINDING PROTEIN MOLA"/>
    <property type="match status" value="1"/>
</dbReference>
<dbReference type="CDD" id="cd01147">
    <property type="entry name" value="HemV-2"/>
    <property type="match status" value="1"/>
</dbReference>
<evidence type="ECO:0000256" key="1">
    <source>
        <dbReference type="SAM" id="MobiDB-lite"/>
    </source>
</evidence>
<dbReference type="EMBL" id="CP009509">
    <property type="protein sequence ID" value="AKB41562.1"/>
    <property type="molecule type" value="Genomic_DNA"/>
</dbReference>
<dbReference type="Proteomes" id="UP000033058">
    <property type="component" value="Chromosome"/>
</dbReference>